<dbReference type="GO" id="GO:0045893">
    <property type="term" value="P:positive regulation of DNA-templated transcription"/>
    <property type="evidence" value="ECO:0007669"/>
    <property type="project" value="TreeGrafter"/>
</dbReference>
<dbReference type="PANTHER" id="PTHR22666:SF3">
    <property type="entry name" value="MYB_SANT-LIKE DNA-BINDING DOMAIN-CONTAINING PROTEIN 1"/>
    <property type="match status" value="1"/>
</dbReference>
<organism evidence="2 3">
    <name type="scientific">Drosophila lebanonensis</name>
    <name type="common">Fruit fly</name>
    <name type="synonym">Scaptodrosophila lebanonensis</name>
    <dbReference type="NCBI Taxonomy" id="7225"/>
    <lineage>
        <taxon>Eukaryota</taxon>
        <taxon>Metazoa</taxon>
        <taxon>Ecdysozoa</taxon>
        <taxon>Arthropoda</taxon>
        <taxon>Hexapoda</taxon>
        <taxon>Insecta</taxon>
        <taxon>Pterygota</taxon>
        <taxon>Neoptera</taxon>
        <taxon>Endopterygota</taxon>
        <taxon>Diptera</taxon>
        <taxon>Brachycera</taxon>
        <taxon>Muscomorpha</taxon>
        <taxon>Ephydroidea</taxon>
        <taxon>Drosophilidae</taxon>
        <taxon>Scaptodrosophila</taxon>
    </lineage>
</organism>
<dbReference type="AlphaFoldDB" id="A0A6J2TRE5"/>
<dbReference type="GO" id="GO:0016604">
    <property type="term" value="C:nuclear body"/>
    <property type="evidence" value="ECO:0007669"/>
    <property type="project" value="TreeGrafter"/>
</dbReference>
<keyword evidence="2" id="KW-1185">Reference proteome</keyword>
<gene>
    <name evidence="3" type="primary">LOC115626448</name>
</gene>
<name>A0A6J2TRE5_DROLE</name>
<proteinExistence type="predicted"/>
<dbReference type="Proteomes" id="UP000504634">
    <property type="component" value="Unplaced"/>
</dbReference>
<dbReference type="RefSeq" id="XP_030377683.1">
    <property type="nucleotide sequence ID" value="XM_030521823.1"/>
</dbReference>
<evidence type="ECO:0000256" key="1">
    <source>
        <dbReference type="SAM" id="MobiDB-lite"/>
    </source>
</evidence>
<feature type="compositionally biased region" description="Polar residues" evidence="1">
    <location>
        <begin position="230"/>
        <end position="242"/>
    </location>
</feature>
<evidence type="ECO:0000313" key="3">
    <source>
        <dbReference type="RefSeq" id="XP_030377683.1"/>
    </source>
</evidence>
<dbReference type="OrthoDB" id="7919885at2759"/>
<protein>
    <submittedName>
        <fullName evidence="3">Uncharacterized protein LOC115626448 isoform X1</fullName>
    </submittedName>
</protein>
<dbReference type="PANTHER" id="PTHR22666">
    <property type="entry name" value="MYB_SANT-LIKE DNA-BINDING DOMAIN-CONTAINING PROTEIN 1"/>
    <property type="match status" value="1"/>
</dbReference>
<evidence type="ECO:0000313" key="2">
    <source>
        <dbReference type="Proteomes" id="UP000504634"/>
    </source>
</evidence>
<feature type="region of interest" description="Disordered" evidence="1">
    <location>
        <begin position="204"/>
        <end position="253"/>
    </location>
</feature>
<dbReference type="InterPro" id="IPR026095">
    <property type="entry name" value="Myb/SANT-like_DNA-bd_dom_prot"/>
</dbReference>
<reference evidence="3" key="1">
    <citation type="submission" date="2025-08" db="UniProtKB">
        <authorList>
            <consortium name="RefSeq"/>
        </authorList>
    </citation>
    <scope>IDENTIFICATION</scope>
    <source>
        <strain evidence="3">11010-0011.00</strain>
        <tissue evidence="3">Whole body</tissue>
    </source>
</reference>
<dbReference type="GeneID" id="115626448"/>
<accession>A0A6J2TRE5</accession>
<sequence>MQDVDNESPSKTSNPGWKLFQEKKSNRNTRLRYYTSFEEMYLVELWRHHVHEIPGYDETFPIFRTIANGMCERNSKLNKQEVKRRIRTYKNKFENERRRMQNDPTYKTSWRLYPLINCILELPSPPPDVLHEQKTLESIERMISAEVSDLPSFYPNQSFKTVNATRDPDGCPFLEVEQQPVTVKSEQAEPLNTQIKMEPNEASAVDDFSNSQQNGEWDADDHTRKPLTPANRTLPSTITYSTGRRGSRRRSFFPRPGAITMAQILNLRMENQLMAEQRDAQLKELRLKQNELKVLELSFQLCLREHNIFLSSRTTQSQLA</sequence>